<dbReference type="PANTHER" id="PTHR15615:SF94">
    <property type="entry name" value="PHO85 CYCLIN-6-RELATED"/>
    <property type="match status" value="1"/>
</dbReference>
<dbReference type="GO" id="GO:0016538">
    <property type="term" value="F:cyclin-dependent protein serine/threonine kinase regulator activity"/>
    <property type="evidence" value="ECO:0007669"/>
    <property type="project" value="TreeGrafter"/>
</dbReference>
<protein>
    <recommendedName>
        <fullName evidence="4">Cyclin-domain-containing protein</fullName>
    </recommendedName>
</protein>
<organism evidence="2 3">
    <name type="scientific">Mortierella alpina</name>
    <name type="common">Oleaginous fungus</name>
    <name type="synonym">Mortierella renispora</name>
    <dbReference type="NCBI Taxonomy" id="64518"/>
    <lineage>
        <taxon>Eukaryota</taxon>
        <taxon>Fungi</taxon>
        <taxon>Fungi incertae sedis</taxon>
        <taxon>Mucoromycota</taxon>
        <taxon>Mortierellomycotina</taxon>
        <taxon>Mortierellomycetes</taxon>
        <taxon>Mortierellales</taxon>
        <taxon>Mortierellaceae</taxon>
        <taxon>Mortierella</taxon>
    </lineage>
</organism>
<dbReference type="AlphaFoldDB" id="A0A9P8A2K7"/>
<reference evidence="2" key="1">
    <citation type="submission" date="2021-07" db="EMBL/GenBank/DDBJ databases">
        <title>Draft genome of Mortierella alpina, strain LL118, isolated from an aspen leaf litter sample.</title>
        <authorList>
            <person name="Yang S."/>
            <person name="Vinatzer B.A."/>
        </authorList>
    </citation>
    <scope>NUCLEOTIDE SEQUENCE</scope>
    <source>
        <strain evidence="2">LL118</strain>
    </source>
</reference>
<dbReference type="SUPFAM" id="SSF47954">
    <property type="entry name" value="Cyclin-like"/>
    <property type="match status" value="1"/>
</dbReference>
<evidence type="ECO:0000256" key="1">
    <source>
        <dbReference type="SAM" id="MobiDB-lite"/>
    </source>
</evidence>
<feature type="region of interest" description="Disordered" evidence="1">
    <location>
        <begin position="214"/>
        <end position="234"/>
    </location>
</feature>
<evidence type="ECO:0008006" key="4">
    <source>
        <dbReference type="Google" id="ProtNLM"/>
    </source>
</evidence>
<sequence length="374" mass="40066">QCRRQNSSTAVHSSLPPQNALIVSTTPYSPSHPYTIMPQPIPAQFDVVNHPVKETLMIVSSLLSMLVHKNDSCYNPQRDPITLFHSRAVPRISIEAYLTRVLQYIPFTNEVLLNVLVYLDRIGGLEGVQLQQPPPSSPSMTPVTATSSTSSTSSASLPLTSSSVLAAHSVPNSCRTASSSPSNSNPAAAVVVPAAVSTTATVLSVPSVVPSSCISDSSPPTIQKRGREQESVDGSVVVMDQQKRQRTTATVSAQSEGTVVTPPSVPQDLPTAVPVQSAANGFRVNSFNIHRLLITCLMVAAKFTSDLFYSNARYAKVGGLSLPELNQLELEFLFTTKFELNAGSGQPPQSSQTHLLSPPEEKNRLAECEIHDVV</sequence>
<evidence type="ECO:0000313" key="3">
    <source>
        <dbReference type="Proteomes" id="UP000717515"/>
    </source>
</evidence>
<feature type="compositionally biased region" description="Polar residues" evidence="1">
    <location>
        <begin position="343"/>
        <end position="355"/>
    </location>
</feature>
<proteinExistence type="predicted"/>
<feature type="region of interest" description="Disordered" evidence="1">
    <location>
        <begin position="343"/>
        <end position="362"/>
    </location>
</feature>
<name>A0A9P8A2K7_MORAP</name>
<dbReference type="InterPro" id="IPR036915">
    <property type="entry name" value="Cyclin-like_sf"/>
</dbReference>
<feature type="region of interest" description="Disordered" evidence="1">
    <location>
        <begin position="129"/>
        <end position="157"/>
    </location>
</feature>
<dbReference type="PANTHER" id="PTHR15615">
    <property type="match status" value="1"/>
</dbReference>
<dbReference type="GO" id="GO:0019901">
    <property type="term" value="F:protein kinase binding"/>
    <property type="evidence" value="ECO:0007669"/>
    <property type="project" value="InterPro"/>
</dbReference>
<dbReference type="GO" id="GO:0000307">
    <property type="term" value="C:cyclin-dependent protein kinase holoenzyme complex"/>
    <property type="evidence" value="ECO:0007669"/>
    <property type="project" value="TreeGrafter"/>
</dbReference>
<evidence type="ECO:0000313" key="2">
    <source>
        <dbReference type="EMBL" id="KAG9321254.1"/>
    </source>
</evidence>
<dbReference type="Gene3D" id="1.10.472.10">
    <property type="entry name" value="Cyclin-like"/>
    <property type="match status" value="2"/>
</dbReference>
<comment type="caution">
    <text evidence="2">The sequence shown here is derived from an EMBL/GenBank/DDBJ whole genome shotgun (WGS) entry which is preliminary data.</text>
</comment>
<dbReference type="CDD" id="cd20558">
    <property type="entry name" value="CYCLIN_ScPCL7-like"/>
    <property type="match status" value="1"/>
</dbReference>
<dbReference type="Pfam" id="PF08613">
    <property type="entry name" value="Cyclin"/>
    <property type="match status" value="2"/>
</dbReference>
<feature type="non-terminal residue" evidence="2">
    <location>
        <position position="1"/>
    </location>
</feature>
<dbReference type="Proteomes" id="UP000717515">
    <property type="component" value="Unassembled WGS sequence"/>
</dbReference>
<gene>
    <name evidence="2" type="ORF">KVV02_001450</name>
</gene>
<accession>A0A9P8A2K7</accession>
<dbReference type="EMBL" id="JAIFTL010000217">
    <property type="protein sequence ID" value="KAG9321254.1"/>
    <property type="molecule type" value="Genomic_DNA"/>
</dbReference>
<dbReference type="InterPro" id="IPR013922">
    <property type="entry name" value="Cyclin_PHO80-like"/>
</dbReference>
<feature type="compositionally biased region" description="Low complexity" evidence="1">
    <location>
        <begin position="138"/>
        <end position="157"/>
    </location>
</feature>
<dbReference type="GO" id="GO:0005634">
    <property type="term" value="C:nucleus"/>
    <property type="evidence" value="ECO:0007669"/>
    <property type="project" value="TreeGrafter"/>
</dbReference>